<dbReference type="OrthoDB" id="272773at2759"/>
<name>A0A0N1I355_LEPSE</name>
<dbReference type="VEuPathDB" id="TriTrypDB:Lsey_0010_0150"/>
<dbReference type="OMA" id="WAKRWYE"/>
<feature type="compositionally biased region" description="Basic and acidic residues" evidence="1">
    <location>
        <begin position="96"/>
        <end position="105"/>
    </location>
</feature>
<evidence type="ECO:0000313" key="2">
    <source>
        <dbReference type="EMBL" id="KPI90103.1"/>
    </source>
</evidence>
<accession>A0A0N1I355</accession>
<feature type="compositionally biased region" description="Gly residues" evidence="1">
    <location>
        <begin position="57"/>
        <end position="71"/>
    </location>
</feature>
<evidence type="ECO:0000313" key="3">
    <source>
        <dbReference type="Proteomes" id="UP000038009"/>
    </source>
</evidence>
<feature type="compositionally biased region" description="Low complexity" evidence="1">
    <location>
        <begin position="283"/>
        <end position="342"/>
    </location>
</feature>
<feature type="compositionally biased region" description="Basic residues" evidence="1">
    <location>
        <begin position="78"/>
        <end position="90"/>
    </location>
</feature>
<gene>
    <name evidence="2" type="ORF">ABL78_0748</name>
</gene>
<dbReference type="EMBL" id="LJSK01000010">
    <property type="protein sequence ID" value="KPI90103.1"/>
    <property type="molecule type" value="Genomic_DNA"/>
</dbReference>
<evidence type="ECO:0000256" key="1">
    <source>
        <dbReference type="SAM" id="MobiDB-lite"/>
    </source>
</evidence>
<comment type="caution">
    <text evidence="2">The sequence shown here is derived from an EMBL/GenBank/DDBJ whole genome shotgun (WGS) entry which is preliminary data.</text>
</comment>
<dbReference type="AlphaFoldDB" id="A0A0N1I355"/>
<proteinExistence type="predicted"/>
<sequence>MLLQRCRSALAAKTIRNPGSSLLNPRSYRSKLRRAAALSAQNEAQFESHAMFAALGGSSGGSKDGSAGGGALPSSRTSKSRKQRRNHHVRSVVGRDVAERAKSMTDAEWESVPMDDKHAFTKYMSEVLRERPTEATEQQRRRYFETTMMDPRDLDPSRTVGDEYERLKMGLPVQLKDPQRSLGVPQAIFETGDASLFNPDNVDQLEEAMMQMKQVFADYTRQRREGVSTEAARRKLANMLADLNLETQRHLSHMFKYAEERVRQAAREERRRQLHELHRLRQLVRSPSKSSKESQSSLSAATPASPSLPQRDGEALAEAAGEAQQQEAADGDSSSPFSSCAPSPAKLATIKRRALLKKSLGKALGMELDVVETFITELEAQERFMQFCEVFARLTLAQGFQHGPEDESLDAYTESLRRLYSVDANRLSTLDVVQYLAAKEEAHPVDWAKRWYERLVRIPLERTPEFRRLEDIREGDKAALELRAKAGKEGQTAAAGASASARHEAAKQAERTAAAGRTQHAVRLVEKMFMRPDDPRLRSLQEKRLRYIAYLQMERQITQARENAKLFEGVEDTAEAEECRRLYAQLMERKSKLTGATTAMAGGESSSVAPPPGGANAEEVNVFEQDPEAAALFEQISQITQSVIRTYAKDARRRSKAAAKAELLAKVVRQVSGAAAAGCSGADASSSGGGDAPRADVLRQLLQEKKNKVAQRLLNVLEADVKSDIEWLDAMDDAERPPLLPIPEGMSYVSAADVQAWKEIRDADNALSADPFRKNRKQFQPKLFGQPWQLPDKPLLFWGTGTRAVQQALEQAAGDAERRRRGEPLAPPYPCPANPWGWRLVKDILDD</sequence>
<reference evidence="2 3" key="1">
    <citation type="journal article" date="2015" name="PLoS Pathog.">
        <title>Leptomonas seymouri: Adaptations to the Dixenous Life Cycle Analyzed by Genome Sequencing, Transcriptome Profiling and Co-infection with Leishmania donovani.</title>
        <authorList>
            <person name="Kraeva N."/>
            <person name="Butenko A."/>
            <person name="Hlavacova J."/>
            <person name="Kostygov A."/>
            <person name="Myskova J."/>
            <person name="Grybchuk D."/>
            <person name="Lestinova T."/>
            <person name="Votypka J."/>
            <person name="Volf P."/>
            <person name="Opperdoes F."/>
            <person name="Flegontov P."/>
            <person name="Lukes J."/>
            <person name="Yurchenko V."/>
        </authorList>
    </citation>
    <scope>NUCLEOTIDE SEQUENCE [LARGE SCALE GENOMIC DNA]</scope>
    <source>
        <strain evidence="2 3">ATCC 30220</strain>
    </source>
</reference>
<protein>
    <submittedName>
        <fullName evidence="2">Putative kinteoplast poly(A) polymerase complex 1 subunit</fullName>
    </submittedName>
</protein>
<dbReference type="Proteomes" id="UP000038009">
    <property type="component" value="Unassembled WGS sequence"/>
</dbReference>
<feature type="region of interest" description="Disordered" evidence="1">
    <location>
        <begin position="57"/>
        <end position="110"/>
    </location>
</feature>
<keyword evidence="3" id="KW-1185">Reference proteome</keyword>
<feature type="region of interest" description="Disordered" evidence="1">
    <location>
        <begin position="277"/>
        <end position="342"/>
    </location>
</feature>
<organism evidence="2 3">
    <name type="scientific">Leptomonas seymouri</name>
    <dbReference type="NCBI Taxonomy" id="5684"/>
    <lineage>
        <taxon>Eukaryota</taxon>
        <taxon>Discoba</taxon>
        <taxon>Euglenozoa</taxon>
        <taxon>Kinetoplastea</taxon>
        <taxon>Metakinetoplastina</taxon>
        <taxon>Trypanosomatida</taxon>
        <taxon>Trypanosomatidae</taxon>
        <taxon>Leishmaniinae</taxon>
        <taxon>Leptomonas</taxon>
    </lineage>
</organism>